<sequence length="200" mass="21954">MSDSWDDYAEEWDANPEVVRYAELAFDSLRDTLSSNDLLSSKSSRILDFGCGTGLLTEKLVGSAKDVVSLDLSSKMVEVLNKKGLASVTTVVDELSRNLLERHPAFHQPFDLIVASSALAFVPDFEATLFLLHSCLSSQGVLVQWDWLKPSDESDMGFSKSELTQAYQTCGFTDVVMSEPFSMTSPNGELPVVMVVARKG</sequence>
<reference evidence="2" key="1">
    <citation type="journal article" date="2019" name="Int. J. Syst. Evol. Microbiol.">
        <title>The Global Catalogue of Microorganisms (GCM) 10K type strain sequencing project: providing services to taxonomists for standard genome sequencing and annotation.</title>
        <authorList>
            <consortium name="The Broad Institute Genomics Platform"/>
            <consortium name="The Broad Institute Genome Sequencing Center for Infectious Disease"/>
            <person name="Wu L."/>
            <person name="Ma J."/>
        </authorList>
    </citation>
    <scope>NUCLEOTIDE SEQUENCE [LARGE SCALE GENOMIC DNA]</scope>
    <source>
        <strain evidence="2">KCTC 52438</strain>
    </source>
</reference>
<dbReference type="Gene3D" id="3.40.50.150">
    <property type="entry name" value="Vaccinia Virus protein VP39"/>
    <property type="match status" value="1"/>
</dbReference>
<accession>A0ABV7HK29</accession>
<name>A0ABV7HK29_9GAMM</name>
<keyword evidence="2" id="KW-1185">Reference proteome</keyword>
<dbReference type="EMBL" id="JBHRSZ010000007">
    <property type="protein sequence ID" value="MFC3153021.1"/>
    <property type="molecule type" value="Genomic_DNA"/>
</dbReference>
<dbReference type="CDD" id="cd02440">
    <property type="entry name" value="AdoMet_MTases"/>
    <property type="match status" value="1"/>
</dbReference>
<keyword evidence="1" id="KW-0489">Methyltransferase</keyword>
<dbReference type="GO" id="GO:0032259">
    <property type="term" value="P:methylation"/>
    <property type="evidence" value="ECO:0007669"/>
    <property type="project" value="UniProtKB-KW"/>
</dbReference>
<organism evidence="1 2">
    <name type="scientific">Litoribrevibacter euphylliae</name>
    <dbReference type="NCBI Taxonomy" id="1834034"/>
    <lineage>
        <taxon>Bacteria</taxon>
        <taxon>Pseudomonadati</taxon>
        <taxon>Pseudomonadota</taxon>
        <taxon>Gammaproteobacteria</taxon>
        <taxon>Oceanospirillales</taxon>
        <taxon>Oceanospirillaceae</taxon>
        <taxon>Litoribrevibacter</taxon>
    </lineage>
</organism>
<evidence type="ECO:0000313" key="1">
    <source>
        <dbReference type="EMBL" id="MFC3153021.1"/>
    </source>
</evidence>
<dbReference type="RefSeq" id="WP_386722942.1">
    <property type="nucleotide sequence ID" value="NZ_JBHRSZ010000007.1"/>
</dbReference>
<dbReference type="Proteomes" id="UP001595476">
    <property type="component" value="Unassembled WGS sequence"/>
</dbReference>
<dbReference type="PANTHER" id="PTHR43861">
    <property type="entry name" value="TRANS-ACONITATE 2-METHYLTRANSFERASE-RELATED"/>
    <property type="match status" value="1"/>
</dbReference>
<evidence type="ECO:0000313" key="2">
    <source>
        <dbReference type="Proteomes" id="UP001595476"/>
    </source>
</evidence>
<gene>
    <name evidence="1" type="ORF">ACFOEK_18415</name>
</gene>
<dbReference type="Pfam" id="PF13489">
    <property type="entry name" value="Methyltransf_23"/>
    <property type="match status" value="1"/>
</dbReference>
<dbReference type="InterPro" id="IPR029063">
    <property type="entry name" value="SAM-dependent_MTases_sf"/>
</dbReference>
<proteinExistence type="predicted"/>
<comment type="caution">
    <text evidence="1">The sequence shown here is derived from an EMBL/GenBank/DDBJ whole genome shotgun (WGS) entry which is preliminary data.</text>
</comment>
<protein>
    <submittedName>
        <fullName evidence="1">Class I SAM-dependent DNA methyltransferase</fullName>
    </submittedName>
</protein>
<dbReference type="SUPFAM" id="SSF53335">
    <property type="entry name" value="S-adenosyl-L-methionine-dependent methyltransferases"/>
    <property type="match status" value="1"/>
</dbReference>
<dbReference type="GO" id="GO:0008168">
    <property type="term" value="F:methyltransferase activity"/>
    <property type="evidence" value="ECO:0007669"/>
    <property type="project" value="UniProtKB-KW"/>
</dbReference>
<keyword evidence="1" id="KW-0808">Transferase</keyword>